<comment type="similarity">
    <text evidence="4">Belongs to the terpene synthase family.</text>
</comment>
<organism evidence="15">
    <name type="scientific">Ilex latifolia</name>
    <dbReference type="NCBI Taxonomy" id="53205"/>
    <lineage>
        <taxon>Eukaryota</taxon>
        <taxon>Viridiplantae</taxon>
        <taxon>Streptophyta</taxon>
        <taxon>Embryophyta</taxon>
        <taxon>Tracheophyta</taxon>
        <taxon>Spermatophyta</taxon>
        <taxon>Magnoliopsida</taxon>
        <taxon>eudicotyledons</taxon>
        <taxon>Gunneridae</taxon>
        <taxon>Pentapetalae</taxon>
        <taxon>asterids</taxon>
        <taxon>campanulids</taxon>
        <taxon>Aquifoliales</taxon>
        <taxon>Aquifoliaceae</taxon>
        <taxon>Ilex</taxon>
    </lineage>
</organism>
<dbReference type="FunFam" id="1.10.600.10:FF:000005">
    <property type="entry name" value="Ent-kaur-16-ene synthase, chloroplastic"/>
    <property type="match status" value="1"/>
</dbReference>
<dbReference type="FunFam" id="1.50.10.160:FF:000002">
    <property type="entry name" value="cis-abienol synthase, chloroplastic"/>
    <property type="match status" value="1"/>
</dbReference>
<protein>
    <recommendedName>
        <fullName evidence="11">ent-kaurene synthase</fullName>
        <ecNumber evidence="11">4.2.3.19</ecNumber>
    </recommendedName>
</protein>
<comment type="catalytic activity">
    <reaction evidence="9">
        <text>ent-copalyl diphosphate = ent-kaur-16-ene + diphosphate</text>
        <dbReference type="Rhea" id="RHEA:22220"/>
        <dbReference type="ChEBI" id="CHEBI:15415"/>
        <dbReference type="ChEBI" id="CHEBI:33019"/>
        <dbReference type="ChEBI" id="CHEBI:58553"/>
        <dbReference type="EC" id="4.2.3.19"/>
    </reaction>
    <physiologicalReaction direction="left-to-right" evidence="9">
        <dbReference type="Rhea" id="RHEA:22221"/>
    </physiologicalReaction>
</comment>
<proteinExistence type="evidence at transcript level"/>
<dbReference type="EC" id="4.2.3.19" evidence="11"/>
<dbReference type="Gene3D" id="1.50.10.160">
    <property type="match status" value="1"/>
</dbReference>
<dbReference type="PANTHER" id="PTHR31739:SF3">
    <property type="entry name" value="ENT-KAUR-16-ENE SYNTHASE, CHLOROPLASTIC"/>
    <property type="match status" value="1"/>
</dbReference>
<evidence type="ECO:0000256" key="9">
    <source>
        <dbReference type="ARBA" id="ARBA00050853"/>
    </source>
</evidence>
<evidence type="ECO:0000259" key="13">
    <source>
        <dbReference type="Pfam" id="PF01397"/>
    </source>
</evidence>
<evidence type="ECO:0000256" key="1">
    <source>
        <dbReference type="ARBA" id="ARBA00001946"/>
    </source>
</evidence>
<dbReference type="FunFam" id="1.50.10.130:FF:000002">
    <property type="entry name" value="Ent-copalyl diphosphate synthase, chloroplastic"/>
    <property type="match status" value="1"/>
</dbReference>
<keyword evidence="7" id="KW-0456">Lyase</keyword>
<dbReference type="SUPFAM" id="SSF48239">
    <property type="entry name" value="Terpenoid cyclases/Protein prenyltransferases"/>
    <property type="match status" value="2"/>
</dbReference>
<comment type="function">
    <text evidence="10">Involved in the biosynthesis of ent-kaurene diterpenoids natural products such as oridonin, miltiradiene, eriocalyxin B and nezukol, known to exhibit antitumor, anti-inflammatory and antibacterial activities, and in the production of gibberellins phytohormones. Catalyzes the conversion of ent-copalyl diphosphate (ent-CPP) to ent-kaurene.</text>
</comment>
<feature type="transmembrane region" description="Helical" evidence="12">
    <location>
        <begin position="12"/>
        <end position="34"/>
    </location>
</feature>
<comment type="subcellular location">
    <subcellularLocation>
        <location evidence="2">Plastid</location>
        <location evidence="2">Chloroplast</location>
    </subcellularLocation>
</comment>
<comment type="pathway">
    <text evidence="3">Hormone biosynthesis.</text>
</comment>
<dbReference type="InterPro" id="IPR001906">
    <property type="entry name" value="Terpene_synth_N"/>
</dbReference>
<dbReference type="GO" id="GO:0009686">
    <property type="term" value="P:gibberellin biosynthetic process"/>
    <property type="evidence" value="ECO:0007669"/>
    <property type="project" value="TreeGrafter"/>
</dbReference>
<evidence type="ECO:0000256" key="2">
    <source>
        <dbReference type="ARBA" id="ARBA00004229"/>
    </source>
</evidence>
<dbReference type="GO" id="GO:0009899">
    <property type="term" value="F:ent-kaurene synthase activity"/>
    <property type="evidence" value="ECO:0007669"/>
    <property type="project" value="UniProtKB-EC"/>
</dbReference>
<dbReference type="GO" id="GO:0000287">
    <property type="term" value="F:magnesium ion binding"/>
    <property type="evidence" value="ECO:0007669"/>
    <property type="project" value="InterPro"/>
</dbReference>
<dbReference type="InterPro" id="IPR036965">
    <property type="entry name" value="Terpene_synth_N_sf"/>
</dbReference>
<dbReference type="GO" id="GO:0033332">
    <property type="term" value="P:ent-kaurene biosynthetic process"/>
    <property type="evidence" value="ECO:0007669"/>
    <property type="project" value="UniProtKB-ARBA"/>
</dbReference>
<keyword evidence="6" id="KW-0460">Magnesium</keyword>
<dbReference type="Gene3D" id="1.10.600.10">
    <property type="entry name" value="Farnesyl Diphosphate Synthase"/>
    <property type="match status" value="1"/>
</dbReference>
<reference evidence="15" key="1">
    <citation type="submission" date="2019-11" db="EMBL/GenBank/DDBJ databases">
        <authorList>
            <person name="Yang M."/>
            <person name="Liu G."/>
            <person name="Fu J."/>
        </authorList>
    </citation>
    <scope>NUCLEOTIDE SEQUENCE</scope>
</reference>
<dbReference type="InterPro" id="IPR008930">
    <property type="entry name" value="Terpenoid_cyclase/PrenylTrfase"/>
</dbReference>
<dbReference type="SUPFAM" id="SSF48576">
    <property type="entry name" value="Terpenoid synthases"/>
    <property type="match status" value="1"/>
</dbReference>
<feature type="domain" description="Terpene synthase N-terminal" evidence="13">
    <location>
        <begin position="235"/>
        <end position="428"/>
    </location>
</feature>
<keyword evidence="5" id="KW-0479">Metal-binding</keyword>
<keyword evidence="12" id="KW-0472">Membrane</keyword>
<sequence>MVYKQISVSCLWVSHFLTMFFLFLNIFILPYLVFQAASLNSGLGITAEANPSVLCLDGSKERIRELFNKVELSVSSYDTAWVAMVPSSHSSRAPRFPQCLDWLMDNQLHDGSWGLPHRHPLLLKDALSSTLACVLALKRWGVGEEQIKKGLRFIQLNFTSATDGYQHSPIGFDIIFPGMLEYAKDLDLNLSLEPTDLDVVLQKRELELRRCRGSYSEEKKAYLAYVSEGMGKLQDWDMVLKYQRNDGSLFNSPSTTAAALTYLQNDGCLNYLHSLVDKCGNSVPMIYPLDIYLRLCTVDNLERLGINRHFMKEIRSVLDETYRAWLQGEEEIFMDIATCAIAFRLLRTNGYDVSSDLLTQITEGDGCFELPGGHVKGISAVLELYRASQFIIYPDESSLKKQNSWSSHFLKQKLSSGSIHSVGLDRYIRQEVDDAIKFPSHANLDRVANRRNIEHYIVDSTRVLKTSYRSSNISNGDFLKVAVEDFNICQSIHSEELKHLERWVLDNSLDKLQFARQKMAYCYFAIVASLSSPELSDARISWAKNAVLTTVIDDFFDIGGSMEELVNLIQLVERWDVDVGTDCCSEQVQILFSALHSTISEIGGKALKWQARSVTSHIIEIWLNLLKSMLKEAEWLRDTSLPTMDEYMTNGYVSFAIGPIVLPALYFVGPKLSEELVRSAELHNLYKLVSTCGRLLNDIQGFERETKEGKLNAVSLCMIHGSGAVTKEEAFGKIKDFIDSQRRELLRLVLQEKGSVVPKACKDVFWKMSQVLHSFYIKDDGFTSGTMISAVKSIIHEPISLNQTEEDHREDLKHVMN</sequence>
<comment type="cofactor">
    <cofactor evidence="1">
        <name>Mg(2+)</name>
        <dbReference type="ChEBI" id="CHEBI:18420"/>
    </cofactor>
</comment>
<dbReference type="InterPro" id="IPR044814">
    <property type="entry name" value="Terpene_cyclase_plant_C1"/>
</dbReference>
<evidence type="ECO:0000256" key="8">
    <source>
        <dbReference type="ARBA" id="ARBA00037909"/>
    </source>
</evidence>
<dbReference type="InterPro" id="IPR005630">
    <property type="entry name" value="Terpene_synthase_metal-bd"/>
</dbReference>
<dbReference type="CDD" id="cd00684">
    <property type="entry name" value="Terpene_cyclase_plant_C1"/>
    <property type="match status" value="1"/>
</dbReference>
<name>A0A7G7YAG0_9AQUA</name>
<dbReference type="InterPro" id="IPR008949">
    <property type="entry name" value="Isoprenoid_synthase_dom_sf"/>
</dbReference>
<evidence type="ECO:0000256" key="11">
    <source>
        <dbReference type="ARBA" id="ARBA00066670"/>
    </source>
</evidence>
<dbReference type="PANTHER" id="PTHR31739">
    <property type="entry name" value="ENT-COPALYL DIPHOSPHATE SYNTHASE, CHLOROPLASTIC"/>
    <property type="match status" value="1"/>
</dbReference>
<dbReference type="GO" id="GO:0009507">
    <property type="term" value="C:chloroplast"/>
    <property type="evidence" value="ECO:0007669"/>
    <property type="project" value="UniProtKB-SubCell"/>
</dbReference>
<dbReference type="AlphaFoldDB" id="A0A7G7YAG0"/>
<evidence type="ECO:0000256" key="7">
    <source>
        <dbReference type="ARBA" id="ARBA00023239"/>
    </source>
</evidence>
<accession>A0A7G7YAG0</accession>
<keyword evidence="12" id="KW-1133">Transmembrane helix</keyword>
<evidence type="ECO:0000256" key="10">
    <source>
        <dbReference type="ARBA" id="ARBA00057365"/>
    </source>
</evidence>
<evidence type="ECO:0000259" key="14">
    <source>
        <dbReference type="Pfam" id="PF03936"/>
    </source>
</evidence>
<feature type="domain" description="Terpene synthase metal-binding" evidence="14">
    <location>
        <begin position="509"/>
        <end position="743"/>
    </location>
</feature>
<dbReference type="Gene3D" id="1.50.10.130">
    <property type="entry name" value="Terpene synthase, N-terminal domain"/>
    <property type="match status" value="1"/>
</dbReference>
<evidence type="ECO:0000256" key="3">
    <source>
        <dbReference type="ARBA" id="ARBA00004972"/>
    </source>
</evidence>
<comment type="pathway">
    <text evidence="8">Plant hormone biosynthesis; gibberellin biosynthesis.</text>
</comment>
<keyword evidence="12" id="KW-0812">Transmembrane</keyword>
<evidence type="ECO:0000256" key="6">
    <source>
        <dbReference type="ARBA" id="ARBA00022842"/>
    </source>
</evidence>
<dbReference type="SFLD" id="SFLDG01014">
    <property type="entry name" value="Terpene_Cyclase_Like_1_N-term"/>
    <property type="match status" value="1"/>
</dbReference>
<dbReference type="Pfam" id="PF01397">
    <property type="entry name" value="Terpene_synth"/>
    <property type="match status" value="1"/>
</dbReference>
<evidence type="ECO:0000256" key="4">
    <source>
        <dbReference type="ARBA" id="ARBA00006333"/>
    </source>
</evidence>
<evidence type="ECO:0000256" key="5">
    <source>
        <dbReference type="ARBA" id="ARBA00022723"/>
    </source>
</evidence>
<dbReference type="EMBL" id="MN696541">
    <property type="protein sequence ID" value="QNH91359.1"/>
    <property type="molecule type" value="mRNA"/>
</dbReference>
<evidence type="ECO:0000313" key="15">
    <source>
        <dbReference type="EMBL" id="QNH91359.1"/>
    </source>
</evidence>
<evidence type="ECO:0000256" key="12">
    <source>
        <dbReference type="SAM" id="Phobius"/>
    </source>
</evidence>
<dbReference type="InterPro" id="IPR050148">
    <property type="entry name" value="Terpene_synthase-like"/>
</dbReference>
<dbReference type="Pfam" id="PF03936">
    <property type="entry name" value="Terpene_synth_C"/>
    <property type="match status" value="1"/>
</dbReference>